<dbReference type="EMBL" id="JAVVDO010000029">
    <property type="protein sequence ID" value="MDT8332527.1"/>
    <property type="molecule type" value="Genomic_DNA"/>
</dbReference>
<name>A0ABU3MHZ5_9PROT</name>
<reference evidence="1 2" key="1">
    <citation type="journal article" date="2019" name="Microb. Pathog.">
        <title>Comparison of VITEK 2, MALDI-TOF MS, 16S rRNA gene sequencing, and whole-genome sequencing for identification of Roseomonas mucosa.</title>
        <authorList>
            <person name="Rudolph W.W."/>
            <person name="Gunzer F."/>
            <person name="Trauth M."/>
            <person name="Bunk B."/>
            <person name="Bigge R."/>
            <person name="Schrottner P."/>
        </authorList>
    </citation>
    <scope>NUCLEOTIDE SEQUENCE [LARGE SCALE GENOMIC DNA]</scope>
    <source>
        <strain evidence="1 2">DSM 103800</strain>
    </source>
</reference>
<gene>
    <name evidence="1" type="ORF">RQ831_15810</name>
</gene>
<dbReference type="RefSeq" id="WP_314283195.1">
    <property type="nucleotide sequence ID" value="NZ_JAVVDO010000029.1"/>
</dbReference>
<organism evidence="1 2">
    <name type="scientific">Roseomonas gilardii</name>
    <dbReference type="NCBI Taxonomy" id="257708"/>
    <lineage>
        <taxon>Bacteria</taxon>
        <taxon>Pseudomonadati</taxon>
        <taxon>Pseudomonadota</taxon>
        <taxon>Alphaproteobacteria</taxon>
        <taxon>Acetobacterales</taxon>
        <taxon>Roseomonadaceae</taxon>
        <taxon>Roseomonas</taxon>
    </lineage>
</organism>
<keyword evidence="2" id="KW-1185">Reference proteome</keyword>
<comment type="caution">
    <text evidence="1">The sequence shown here is derived from an EMBL/GenBank/DDBJ whole genome shotgun (WGS) entry which is preliminary data.</text>
</comment>
<proteinExistence type="predicted"/>
<evidence type="ECO:0000313" key="1">
    <source>
        <dbReference type="EMBL" id="MDT8332527.1"/>
    </source>
</evidence>
<accession>A0ABU3MHZ5</accession>
<evidence type="ECO:0000313" key="2">
    <source>
        <dbReference type="Proteomes" id="UP001258945"/>
    </source>
</evidence>
<protein>
    <submittedName>
        <fullName evidence="1">Uncharacterized protein</fullName>
    </submittedName>
</protein>
<dbReference type="Proteomes" id="UP001258945">
    <property type="component" value="Unassembled WGS sequence"/>
</dbReference>
<sequence>MTPPPALKTLGKARFSFADARACVRSYGCTITRRPGGEFRVNYAGGSEATAYYTHDLEDACGTARRMFKAGNPAKREA</sequence>